<dbReference type="Proteomes" id="UP000518752">
    <property type="component" value="Unassembled WGS sequence"/>
</dbReference>
<sequence length="1763" mass="193223">MPAAEDQNVQEGESPLDTNLLKEISKKALVDALNSVNGSKTLVLDPSLAGPLGVVTEVSLLKHHGVDKMFWLEAGPLSCNTTNIVYLCRPAVKYVKIIAAHIKYHVKESAKHNYTLLLVPRLSSLVSRLLEEEGVLGDVTLSALNLQFLPIADDVLSLEYDSAFKDIWIDGDESVVYDSVQALITLQKLFGLFPRLLGKGDHAARLINLLTTYLPQSHQSSIPDALSEQSSDFDSLIVIDRRVDMITPLLTQLTYEGLIDEILGIKNSHVELPASLVSPPQPAQATSSTAPPPPPPLATSLRKESKKKYHLSSTDSLFKELRDLNFANVGKRLNGVARRLEDDYKTNLQSRTTAQLREFVGRLGGLQSEHQSLRIHTGISELLVPTTQTEQFNNSLEIQQNLLASYNISEQISSIEEMIARGADIETVVRLLCLASITSGGIKAKALENIKHELLQARTYGYHYLPLLLSLTSPSLAILQPNPSAPPAPSALSKFPFAPLRKSLRLLIDDHPDALDEVENDISFAYSGYAPISVRLVQCVAQRGGVLSNPAEKEKTSEINGSSTDFTSGGTVQAHPIVGWKGFEDVLAIIPGKTVDVVQSGASLGATSRSRRNAMTTVVFFLGGCTYTEISALRWVARQNRGRNFLITTTGIVNGSTIVDGIAVVNKVRVKSGRNYMGFDGDLTSFGPSRFAHEEMAGQWLVPPDVVYVRDASVWPRGKFDGKANPGHPRRMSTWQCTRKMLLGSILMTVNRDMLSLAVSSVGRAAIACGARGSCQPEFTIEAVRVRARIPTVISPNMSSTHVFDSAEPFFQFDPYEGLNSPPMRSHSSALDISVVEDPSTDMENEIPQDKGKQVSKPLPIMISAQEAPEFDDFGTSPAWSTSSSYPDTPDTTTVLPSPSGSSSFPNFTLGSLSPVWQSPSFGFVAVAEEAFLQSLDQNGAGSSVLDGNSKGKGKERDPAGPPLISTCITAGTLEQPSSSSPVAEGETAPSSHAITRISPSRRHSLGHFAPRSRRPSSSLTRLKARFSSPVRYNPRRTLLKKLPTPPPQVAIPQLTQTATIHLHSPAQLSIKLPLDDGALETTEFCMSMHSLFKTKGRSNSAPLPVSALDYIPVVTEDVFAPIACFRNLFDELLPRELKLQILASLVALHESDRTRLTAQVDWTVTRAISSKNRWLGKDRAVRELIKLGRVSKGWQDLIYDGQLWSTLELRSFPTTSRTLLAKVAKTGGRFIHSIDLSGHVNVNSATLLSMTDNMSLPSVITSPPSTHTQLTCINFRGCTALSTRSLHYLLVRGPCLQQVCFRGLQSVTNNTCDIIAMYCPRITKLDLNRCPNMDAVGLKRLIGAVKARGQLLEWRELRISGLKKTDDDMMALLGQVAPFLEVLDLSYAYQLHNSAIDAFVSVFDHNSEDCKSVLLTAREVGRDQAGDSSKYRRRITRLRHISLSSCVMLTDIACSHLAYAVPRLEFLELAGIGEELGEEGLIRLLCTTPLIRRLDLEDATEVTDAVLNAITPEQHDHGTARGIKQLEPGHALEHLIISYAAEVTDDALLALIQSCPRLQVLEADNTRIGPNVLREFCELQRPHSKIVAVDCRSITESSVKDLAPLVRPRRGWRGWDARKLRFLDGRDFGAGPNHRGERDQEKEAVMKAALGQDELDEKRVVLKAFYSWQAVDAVWAARDKRRKTIGRRRANESSGSAETDSEDANAASGARTGGARWWTPGGRRSRSASGSNSPLLMQDPSGGDTIYRCDDNFIKLLETYIY</sequence>
<keyword evidence="4" id="KW-1185">Reference proteome</keyword>
<dbReference type="Gene3D" id="3.40.50.1910">
    <property type="match status" value="1"/>
</dbReference>
<dbReference type="EMBL" id="JAACJN010000005">
    <property type="protein sequence ID" value="KAF5392402.1"/>
    <property type="molecule type" value="Genomic_DNA"/>
</dbReference>
<feature type="region of interest" description="Disordered" evidence="2">
    <location>
        <begin position="1685"/>
        <end position="1742"/>
    </location>
</feature>
<reference evidence="3 4" key="1">
    <citation type="journal article" date="2020" name="ISME J.">
        <title>Uncovering the hidden diversity of litter-decomposition mechanisms in mushroom-forming fungi.</title>
        <authorList>
            <person name="Floudas D."/>
            <person name="Bentzer J."/>
            <person name="Ahren D."/>
            <person name="Johansson T."/>
            <person name="Persson P."/>
            <person name="Tunlid A."/>
        </authorList>
    </citation>
    <scope>NUCLEOTIDE SEQUENCE [LARGE SCALE GENOMIC DNA]</scope>
    <source>
        <strain evidence="3 4">CBS 406.79</strain>
    </source>
</reference>
<feature type="compositionally biased region" description="Polar residues" evidence="2">
    <location>
        <begin position="967"/>
        <end position="982"/>
    </location>
</feature>
<dbReference type="Gene3D" id="3.90.830.10">
    <property type="entry name" value="Syntaxin Binding Protein 1, Chain A, domain 2"/>
    <property type="match status" value="1"/>
</dbReference>
<dbReference type="Gene3D" id="3.40.50.2060">
    <property type="match status" value="1"/>
</dbReference>
<dbReference type="Gene3D" id="1.25.40.850">
    <property type="match status" value="1"/>
</dbReference>
<feature type="region of interest" description="Disordered" evidence="2">
    <location>
        <begin position="939"/>
        <end position="1026"/>
    </location>
</feature>
<dbReference type="InterPro" id="IPR043155">
    <property type="entry name" value="VPS33_dom3b"/>
</dbReference>
<dbReference type="InterPro" id="IPR001619">
    <property type="entry name" value="Sec1-like"/>
</dbReference>
<feature type="region of interest" description="Disordered" evidence="2">
    <location>
        <begin position="275"/>
        <end position="308"/>
    </location>
</feature>
<comment type="similarity">
    <text evidence="1">Belongs to the STXBP/unc-18/SEC1 family.</text>
</comment>
<feature type="compositionally biased region" description="Low complexity" evidence="2">
    <location>
        <begin position="881"/>
        <end position="903"/>
    </location>
</feature>
<evidence type="ECO:0000313" key="4">
    <source>
        <dbReference type="Proteomes" id="UP000518752"/>
    </source>
</evidence>
<gene>
    <name evidence="3" type="ORF">D9757_002293</name>
</gene>
<dbReference type="OrthoDB" id="10262287at2759"/>
<dbReference type="GO" id="GO:0016192">
    <property type="term" value="P:vesicle-mediated transport"/>
    <property type="evidence" value="ECO:0007669"/>
    <property type="project" value="InterPro"/>
</dbReference>
<name>A0A8H5HZR6_9AGAR</name>
<comment type="caution">
    <text evidence="3">The sequence shown here is derived from an EMBL/GenBank/DDBJ whole genome shotgun (WGS) entry which is preliminary data.</text>
</comment>
<dbReference type="Gene3D" id="3.80.10.10">
    <property type="entry name" value="Ribonuclease Inhibitor"/>
    <property type="match status" value="3"/>
</dbReference>
<dbReference type="InterPro" id="IPR043154">
    <property type="entry name" value="Sec-1-like_dom1"/>
</dbReference>
<accession>A0A8H5HZR6</accession>
<evidence type="ECO:0000313" key="3">
    <source>
        <dbReference type="EMBL" id="KAF5392402.1"/>
    </source>
</evidence>
<evidence type="ECO:0000256" key="2">
    <source>
        <dbReference type="SAM" id="MobiDB-lite"/>
    </source>
</evidence>
<dbReference type="SUPFAM" id="SSF56815">
    <property type="entry name" value="Sec1/munc18-like (SM) proteins"/>
    <property type="match status" value="1"/>
</dbReference>
<dbReference type="InterPro" id="IPR006553">
    <property type="entry name" value="Leu-rich_rpt_Cys-con_subtyp"/>
</dbReference>
<proteinExistence type="inferred from homology"/>
<organism evidence="3 4">
    <name type="scientific">Collybiopsis confluens</name>
    <dbReference type="NCBI Taxonomy" id="2823264"/>
    <lineage>
        <taxon>Eukaryota</taxon>
        <taxon>Fungi</taxon>
        <taxon>Dikarya</taxon>
        <taxon>Basidiomycota</taxon>
        <taxon>Agaricomycotina</taxon>
        <taxon>Agaricomycetes</taxon>
        <taxon>Agaricomycetidae</taxon>
        <taxon>Agaricales</taxon>
        <taxon>Marasmiineae</taxon>
        <taxon>Omphalotaceae</taxon>
        <taxon>Collybiopsis</taxon>
    </lineage>
</organism>
<feature type="compositionally biased region" description="Basic residues" evidence="2">
    <location>
        <begin position="1000"/>
        <end position="1015"/>
    </location>
</feature>
<dbReference type="SMART" id="SM00367">
    <property type="entry name" value="LRR_CC"/>
    <property type="match status" value="6"/>
</dbReference>
<dbReference type="InterPro" id="IPR043127">
    <property type="entry name" value="Sec-1-like_dom3a"/>
</dbReference>
<dbReference type="PANTHER" id="PTHR11679">
    <property type="entry name" value="VESICLE PROTEIN SORTING-ASSOCIATED"/>
    <property type="match status" value="1"/>
</dbReference>
<dbReference type="Pfam" id="PF00995">
    <property type="entry name" value="Sec1"/>
    <property type="match status" value="1"/>
</dbReference>
<protein>
    <submittedName>
        <fullName evidence="3">Uncharacterized protein</fullName>
    </submittedName>
</protein>
<dbReference type="InterPro" id="IPR036045">
    <property type="entry name" value="Sec1-like_sf"/>
</dbReference>
<feature type="region of interest" description="Disordered" evidence="2">
    <location>
        <begin position="875"/>
        <end position="903"/>
    </location>
</feature>
<dbReference type="SUPFAM" id="SSF52047">
    <property type="entry name" value="RNI-like"/>
    <property type="match status" value="1"/>
</dbReference>
<evidence type="ECO:0000256" key="1">
    <source>
        <dbReference type="ARBA" id="ARBA00009884"/>
    </source>
</evidence>
<dbReference type="InterPro" id="IPR027482">
    <property type="entry name" value="Sec1-like_dom2"/>
</dbReference>
<dbReference type="InterPro" id="IPR032675">
    <property type="entry name" value="LRR_dom_sf"/>
</dbReference>